<gene>
    <name evidence="2" type="ORF">FYJ50_07425</name>
</gene>
<dbReference type="InterPro" id="IPR038765">
    <property type="entry name" value="Papain-like_cys_pep_sf"/>
</dbReference>
<dbReference type="SMART" id="SM00460">
    <property type="entry name" value="TGc"/>
    <property type="match status" value="1"/>
</dbReference>
<dbReference type="AlphaFoldDB" id="A0A7X2N3T8"/>
<evidence type="ECO:0000259" key="1">
    <source>
        <dbReference type="SMART" id="SM00460"/>
    </source>
</evidence>
<dbReference type="EMBL" id="VUMM01000015">
    <property type="protein sequence ID" value="MSS01921.1"/>
    <property type="molecule type" value="Genomic_DNA"/>
</dbReference>
<dbReference type="PANTHER" id="PTHR38339:SF1">
    <property type="entry name" value="TRANSGLUTAMINASE-LIKE DOMAIN-CONTAINING PROTEIN"/>
    <property type="match status" value="1"/>
</dbReference>
<proteinExistence type="predicted"/>
<evidence type="ECO:0000313" key="2">
    <source>
        <dbReference type="EMBL" id="MSS01921.1"/>
    </source>
</evidence>
<keyword evidence="3" id="KW-1185">Reference proteome</keyword>
<dbReference type="PANTHER" id="PTHR38339">
    <property type="entry name" value="TRANSGLUTAMINASE DOMAIN PROTEIN"/>
    <property type="match status" value="1"/>
</dbReference>
<comment type="caution">
    <text evidence="2">The sequence shown here is derived from an EMBL/GenBank/DDBJ whole genome shotgun (WGS) entry which is preliminary data.</text>
</comment>
<accession>A0A7X2N3T8</accession>
<evidence type="ECO:0000313" key="3">
    <source>
        <dbReference type="Proteomes" id="UP000470082"/>
    </source>
</evidence>
<dbReference type="Proteomes" id="UP000470082">
    <property type="component" value="Unassembled WGS sequence"/>
</dbReference>
<organism evidence="2 3">
    <name type="scientific">Floccifex porci</name>
    <dbReference type="NCBI Taxonomy" id="2606629"/>
    <lineage>
        <taxon>Bacteria</taxon>
        <taxon>Bacillati</taxon>
        <taxon>Bacillota</taxon>
        <taxon>Erysipelotrichia</taxon>
        <taxon>Erysipelotrichales</taxon>
        <taxon>Erysipelotrichaceae</taxon>
        <taxon>Floccifex</taxon>
    </lineage>
</organism>
<dbReference type="InterPro" id="IPR002931">
    <property type="entry name" value="Transglutaminase-like"/>
</dbReference>
<protein>
    <submittedName>
        <fullName evidence="2">Transglutaminase domain-containing protein</fullName>
    </submittedName>
</protein>
<dbReference type="RefSeq" id="WP_154460648.1">
    <property type="nucleotide sequence ID" value="NZ_VUMM01000015.1"/>
</dbReference>
<dbReference type="SUPFAM" id="SSF54001">
    <property type="entry name" value="Cysteine proteinases"/>
    <property type="match status" value="1"/>
</dbReference>
<name>A0A7X2N3T8_9FIRM</name>
<dbReference type="Pfam" id="PF01841">
    <property type="entry name" value="Transglut_core"/>
    <property type="match status" value="1"/>
</dbReference>
<reference evidence="2 3" key="1">
    <citation type="submission" date="2019-08" db="EMBL/GenBank/DDBJ databases">
        <title>In-depth cultivation of the pig gut microbiome towards novel bacterial diversity and tailored functional studies.</title>
        <authorList>
            <person name="Wylensek D."/>
            <person name="Hitch T.C.A."/>
            <person name="Clavel T."/>
        </authorList>
    </citation>
    <scope>NUCLEOTIDE SEQUENCE [LARGE SCALE GENOMIC DNA]</scope>
    <source>
        <strain evidence="2 3">LKV-178-WT-2G</strain>
    </source>
</reference>
<dbReference type="Gene3D" id="3.10.620.30">
    <property type="match status" value="1"/>
</dbReference>
<sequence length="443" mass="52402">MKMNSLRTPLPYDLELLKANGQFDLVNEMIDQRLKKDIPDGLKERLLLEKEVLKEYPKSFIYTKEQAFSLIQSHIKDFTEEEFDTLFKENAFEFIFIQGIMMFKDDIYDNLIKVHSNYRNRSDCKEKEDVILDSTIQKLMDEKEMKVKIHVKVSLKVKDQKEGNRIRVWLPIPVEYAQVEDFKILSMSEKGRVNDESVNHRSVYFECEYKKDMEFYVEYEFVNHMIYEELDPSKVYDDGYSLYLDQREPHYVFTTYLKQLCNQIVKEETNPLLKAKRIYDYITSHVTYSFVPAYMTLPSIPEFAATSLKGDCGIQASLFITLCRIAHIPARWQAGLYAHPNMIGNHDWAQFYVAPYGWLYADCSFGGSAYRNHKDIKREFYFGHLDPYRIPSAREVLQPLVPDKKYMRKDPYDHQTGEAEYIDCPISPEDIDTKQEIIEIKEI</sequence>
<feature type="domain" description="Transglutaminase-like" evidence="1">
    <location>
        <begin position="304"/>
        <end position="365"/>
    </location>
</feature>